<protein>
    <recommendedName>
        <fullName evidence="4">Armadillo repeat-containing domain-containing protein</fullName>
    </recommendedName>
</protein>
<proteinExistence type="predicted"/>
<evidence type="ECO:0000313" key="3">
    <source>
        <dbReference type="Proteomes" id="UP000011087"/>
    </source>
</evidence>
<keyword evidence="3" id="KW-1185">Reference proteome</keyword>
<reference evidence="3" key="2">
    <citation type="submission" date="2012-11" db="EMBL/GenBank/DDBJ databases">
        <authorList>
            <person name="Kuo A."/>
            <person name="Curtis B.A."/>
            <person name="Tanifuji G."/>
            <person name="Burki F."/>
            <person name="Gruber A."/>
            <person name="Irimia M."/>
            <person name="Maruyama S."/>
            <person name="Arias M.C."/>
            <person name="Ball S.G."/>
            <person name="Gile G.H."/>
            <person name="Hirakawa Y."/>
            <person name="Hopkins J.F."/>
            <person name="Rensing S.A."/>
            <person name="Schmutz J."/>
            <person name="Symeonidi A."/>
            <person name="Elias M."/>
            <person name="Eveleigh R.J."/>
            <person name="Herman E.K."/>
            <person name="Klute M.J."/>
            <person name="Nakayama T."/>
            <person name="Obornik M."/>
            <person name="Reyes-Prieto A."/>
            <person name="Armbrust E.V."/>
            <person name="Aves S.J."/>
            <person name="Beiko R.G."/>
            <person name="Coutinho P."/>
            <person name="Dacks J.B."/>
            <person name="Durnford D.G."/>
            <person name="Fast N.M."/>
            <person name="Green B.R."/>
            <person name="Grisdale C."/>
            <person name="Hempe F."/>
            <person name="Henrissat B."/>
            <person name="Hoppner M.P."/>
            <person name="Ishida K.-I."/>
            <person name="Kim E."/>
            <person name="Koreny L."/>
            <person name="Kroth P.G."/>
            <person name="Liu Y."/>
            <person name="Malik S.-B."/>
            <person name="Maier U.G."/>
            <person name="McRose D."/>
            <person name="Mock T."/>
            <person name="Neilson J.A."/>
            <person name="Onodera N.T."/>
            <person name="Poole A.M."/>
            <person name="Pritham E.J."/>
            <person name="Richards T.A."/>
            <person name="Rocap G."/>
            <person name="Roy S.W."/>
            <person name="Sarai C."/>
            <person name="Schaack S."/>
            <person name="Shirato S."/>
            <person name="Slamovits C.H."/>
            <person name="Spencer D.F."/>
            <person name="Suzuki S."/>
            <person name="Worden A.Z."/>
            <person name="Zauner S."/>
            <person name="Barry K."/>
            <person name="Bell C."/>
            <person name="Bharti A.K."/>
            <person name="Crow J.A."/>
            <person name="Grimwood J."/>
            <person name="Kramer R."/>
            <person name="Lindquist E."/>
            <person name="Lucas S."/>
            <person name="Salamov A."/>
            <person name="McFadden G.I."/>
            <person name="Lane C.E."/>
            <person name="Keeling P.J."/>
            <person name="Gray M.W."/>
            <person name="Grigoriev I.V."/>
            <person name="Archibald J.M."/>
        </authorList>
    </citation>
    <scope>NUCLEOTIDE SEQUENCE</scope>
    <source>
        <strain evidence="3">CCMP2712</strain>
    </source>
</reference>
<dbReference type="EnsemblProtists" id="EKX52707">
    <property type="protein sequence ID" value="EKX52707"/>
    <property type="gene ID" value="GUITHDRAFT_133731"/>
</dbReference>
<dbReference type="InterPro" id="IPR016024">
    <property type="entry name" value="ARM-type_fold"/>
</dbReference>
<reference evidence="1 3" key="1">
    <citation type="journal article" date="2012" name="Nature">
        <title>Algal genomes reveal evolutionary mosaicism and the fate of nucleomorphs.</title>
        <authorList>
            <consortium name="DOE Joint Genome Institute"/>
            <person name="Curtis B.A."/>
            <person name="Tanifuji G."/>
            <person name="Burki F."/>
            <person name="Gruber A."/>
            <person name="Irimia M."/>
            <person name="Maruyama S."/>
            <person name="Arias M.C."/>
            <person name="Ball S.G."/>
            <person name="Gile G.H."/>
            <person name="Hirakawa Y."/>
            <person name="Hopkins J.F."/>
            <person name="Kuo A."/>
            <person name="Rensing S.A."/>
            <person name="Schmutz J."/>
            <person name="Symeonidi A."/>
            <person name="Elias M."/>
            <person name="Eveleigh R.J."/>
            <person name="Herman E.K."/>
            <person name="Klute M.J."/>
            <person name="Nakayama T."/>
            <person name="Obornik M."/>
            <person name="Reyes-Prieto A."/>
            <person name="Armbrust E.V."/>
            <person name="Aves S.J."/>
            <person name="Beiko R.G."/>
            <person name="Coutinho P."/>
            <person name="Dacks J.B."/>
            <person name="Durnford D.G."/>
            <person name="Fast N.M."/>
            <person name="Green B.R."/>
            <person name="Grisdale C.J."/>
            <person name="Hempel F."/>
            <person name="Henrissat B."/>
            <person name="Hoppner M.P."/>
            <person name="Ishida K."/>
            <person name="Kim E."/>
            <person name="Koreny L."/>
            <person name="Kroth P.G."/>
            <person name="Liu Y."/>
            <person name="Malik S.B."/>
            <person name="Maier U.G."/>
            <person name="McRose D."/>
            <person name="Mock T."/>
            <person name="Neilson J.A."/>
            <person name="Onodera N.T."/>
            <person name="Poole A.M."/>
            <person name="Pritham E.J."/>
            <person name="Richards T.A."/>
            <person name="Rocap G."/>
            <person name="Roy S.W."/>
            <person name="Sarai C."/>
            <person name="Schaack S."/>
            <person name="Shirato S."/>
            <person name="Slamovits C.H."/>
            <person name="Spencer D.F."/>
            <person name="Suzuki S."/>
            <person name="Worden A.Z."/>
            <person name="Zauner S."/>
            <person name="Barry K."/>
            <person name="Bell C."/>
            <person name="Bharti A.K."/>
            <person name="Crow J.A."/>
            <person name="Grimwood J."/>
            <person name="Kramer R."/>
            <person name="Lindquist E."/>
            <person name="Lucas S."/>
            <person name="Salamov A."/>
            <person name="McFadden G.I."/>
            <person name="Lane C.E."/>
            <person name="Keeling P.J."/>
            <person name="Gray M.W."/>
            <person name="Grigoriev I.V."/>
            <person name="Archibald J.M."/>
        </authorList>
    </citation>
    <scope>NUCLEOTIDE SEQUENCE</scope>
    <source>
        <strain evidence="1 3">CCMP2712</strain>
    </source>
</reference>
<evidence type="ECO:0008006" key="4">
    <source>
        <dbReference type="Google" id="ProtNLM"/>
    </source>
</evidence>
<dbReference type="PaxDb" id="55529-EKX52707"/>
<dbReference type="Gene3D" id="1.25.10.10">
    <property type="entry name" value="Leucine-rich Repeat Variant"/>
    <property type="match status" value="1"/>
</dbReference>
<sequence>MAISDRSGATRPKLLFGFASNEETSAASSTISLSSVLSSSPLPASSIFSQNQKLQFAQTSGQSLACLIEKNASQPTHLCMISASLDILEEASTSSFEDQVSAASKLSNLALRPDLQQQMSTEPLLDRLVQCLISAQDECIQRFICMAICRLATNKDLIPKLVNNRCLVETLRNNAANFESGHWRQAARTLAIFIYRAGSQHRELLCQQASLECIKRLIQLEQTEIQVDALRALLPFTKIEDGVKMLSASDVWHTALRAASNGGVLMVQQLAANILQSALDSSCGDVCLCNESFKLLCDLSRKARRHSSGQKNVFAELICRLMVLNKSNMEVVSSYVESGACHEIVSVATLKEIRTGLSRQEEVNEAIEYSESDIEEIIRLSELVSI</sequence>
<dbReference type="EMBL" id="JH992972">
    <property type="protein sequence ID" value="EKX52707.1"/>
    <property type="molecule type" value="Genomic_DNA"/>
</dbReference>
<gene>
    <name evidence="1" type="ORF">GUITHDRAFT_133731</name>
</gene>
<organism evidence="1">
    <name type="scientific">Guillardia theta (strain CCMP2712)</name>
    <name type="common">Cryptophyte</name>
    <dbReference type="NCBI Taxonomy" id="905079"/>
    <lineage>
        <taxon>Eukaryota</taxon>
        <taxon>Cryptophyceae</taxon>
        <taxon>Pyrenomonadales</taxon>
        <taxon>Geminigeraceae</taxon>
        <taxon>Guillardia</taxon>
    </lineage>
</organism>
<dbReference type="RefSeq" id="XP_005839687.1">
    <property type="nucleotide sequence ID" value="XM_005839630.1"/>
</dbReference>
<dbReference type="GeneID" id="17309372"/>
<dbReference type="AlphaFoldDB" id="L1JWG6"/>
<evidence type="ECO:0000313" key="2">
    <source>
        <dbReference type="EnsemblProtists" id="EKX52707"/>
    </source>
</evidence>
<dbReference type="InterPro" id="IPR011989">
    <property type="entry name" value="ARM-like"/>
</dbReference>
<evidence type="ECO:0000313" key="1">
    <source>
        <dbReference type="EMBL" id="EKX52707.1"/>
    </source>
</evidence>
<dbReference type="HOGENOM" id="CLU_638514_0_0_1"/>
<name>L1JWG6_GUITC</name>
<dbReference type="KEGG" id="gtt:GUITHDRAFT_133731"/>
<dbReference type="SUPFAM" id="SSF48371">
    <property type="entry name" value="ARM repeat"/>
    <property type="match status" value="1"/>
</dbReference>
<reference evidence="2" key="3">
    <citation type="submission" date="2016-03" db="UniProtKB">
        <authorList>
            <consortium name="EnsemblProtists"/>
        </authorList>
    </citation>
    <scope>IDENTIFICATION</scope>
</reference>
<accession>L1JWG6</accession>
<dbReference type="Proteomes" id="UP000011087">
    <property type="component" value="Unassembled WGS sequence"/>
</dbReference>